<feature type="transmembrane region" description="Helical" evidence="7">
    <location>
        <begin position="135"/>
        <end position="156"/>
    </location>
</feature>
<dbReference type="Gene3D" id="1.10.3720.10">
    <property type="entry name" value="MetI-like"/>
    <property type="match status" value="1"/>
</dbReference>
<reference evidence="9" key="1">
    <citation type="submission" date="2022-01" db="EMBL/GenBank/DDBJ databases">
        <title>Draft Genome Sequences of Seven Type Strains of the Genus Streptomyces.</title>
        <authorList>
            <person name="Aziz S."/>
            <person name="Coretto E."/>
            <person name="Chronakova A."/>
            <person name="Sproer C."/>
            <person name="Huber K."/>
            <person name="Nouioui I."/>
            <person name="Gross H."/>
        </authorList>
    </citation>
    <scope>NUCLEOTIDE SEQUENCE</scope>
    <source>
        <strain evidence="9">DSM 103493</strain>
    </source>
</reference>
<evidence type="ECO:0000256" key="3">
    <source>
        <dbReference type="ARBA" id="ARBA00022475"/>
    </source>
</evidence>
<dbReference type="GO" id="GO:0005886">
    <property type="term" value="C:plasma membrane"/>
    <property type="evidence" value="ECO:0007669"/>
    <property type="project" value="UniProtKB-SubCell"/>
</dbReference>
<organism evidence="9 10">
    <name type="scientific">Streptomyces muensis</name>
    <dbReference type="NCBI Taxonomy" id="1077944"/>
    <lineage>
        <taxon>Bacteria</taxon>
        <taxon>Bacillati</taxon>
        <taxon>Actinomycetota</taxon>
        <taxon>Actinomycetes</taxon>
        <taxon>Kitasatosporales</taxon>
        <taxon>Streptomycetaceae</taxon>
        <taxon>Streptomyces</taxon>
    </lineage>
</organism>
<feature type="transmembrane region" description="Helical" evidence="7">
    <location>
        <begin position="36"/>
        <end position="57"/>
    </location>
</feature>
<keyword evidence="3" id="KW-1003">Cell membrane</keyword>
<keyword evidence="10" id="KW-1185">Reference proteome</keyword>
<evidence type="ECO:0000313" key="10">
    <source>
        <dbReference type="Proteomes" id="UP001139384"/>
    </source>
</evidence>
<comment type="subcellular location">
    <subcellularLocation>
        <location evidence="1 7">Cell membrane</location>
        <topology evidence="1 7">Multi-pass membrane protein</topology>
    </subcellularLocation>
</comment>
<accession>A0A9X1Q5K1</accession>
<feature type="domain" description="ABC transmembrane type-1" evidence="8">
    <location>
        <begin position="98"/>
        <end position="312"/>
    </location>
</feature>
<evidence type="ECO:0000313" key="9">
    <source>
        <dbReference type="EMBL" id="MCF1599537.1"/>
    </source>
</evidence>
<dbReference type="PANTHER" id="PTHR43005">
    <property type="entry name" value="BLR7065 PROTEIN"/>
    <property type="match status" value="1"/>
</dbReference>
<dbReference type="InterPro" id="IPR000515">
    <property type="entry name" value="MetI-like"/>
</dbReference>
<dbReference type="CDD" id="cd06261">
    <property type="entry name" value="TM_PBP2"/>
    <property type="match status" value="1"/>
</dbReference>
<dbReference type="Proteomes" id="UP001139384">
    <property type="component" value="Unassembled WGS sequence"/>
</dbReference>
<evidence type="ECO:0000259" key="8">
    <source>
        <dbReference type="PROSITE" id="PS50928"/>
    </source>
</evidence>
<dbReference type="PROSITE" id="PS50928">
    <property type="entry name" value="ABC_TM1"/>
    <property type="match status" value="1"/>
</dbReference>
<sequence>MRGRQALAQEIRRRRAGLPPPGPGPMHGPSARRRRAGYLFCLPGLAFLALFLAYPLFYNVWTSVHDVRLSGLLGGAERFNGLDNYRVVLDDPAFWHSVRLSLLFTIGSLVLQFTLGFALALLFARPFPLNGLLRALLLVAWLLPPIVSGTLFRWLLDAESGAYNALLRAVGLDALAHDWLTDPSTALAGVILANIWVGVPFNMLLLLVGLHTIDPELHEAAALDGASARQRFRRITLPLMRPVAVTVLLLGLLYTFKVFDLIFVMTGGGPVDATRVLSLYVYEVFFRFFRFGEGAAAGLLLLVVPLLTGVFYVRRLRREDAVGGST</sequence>
<feature type="transmembrane region" description="Helical" evidence="7">
    <location>
        <begin position="186"/>
        <end position="208"/>
    </location>
</feature>
<comment type="similarity">
    <text evidence="7">Belongs to the binding-protein-dependent transport system permease family.</text>
</comment>
<feature type="transmembrane region" description="Helical" evidence="7">
    <location>
        <begin position="294"/>
        <end position="313"/>
    </location>
</feature>
<dbReference type="EMBL" id="JAKEIP010000318">
    <property type="protein sequence ID" value="MCF1599537.1"/>
    <property type="molecule type" value="Genomic_DNA"/>
</dbReference>
<evidence type="ECO:0000256" key="1">
    <source>
        <dbReference type="ARBA" id="ARBA00004651"/>
    </source>
</evidence>
<protein>
    <submittedName>
        <fullName evidence="9">Sugar ABC transporter permease</fullName>
    </submittedName>
</protein>
<feature type="transmembrane region" description="Helical" evidence="7">
    <location>
        <begin position="100"/>
        <end position="123"/>
    </location>
</feature>
<comment type="caution">
    <text evidence="9">The sequence shown here is derived from an EMBL/GenBank/DDBJ whole genome shotgun (WGS) entry which is preliminary data.</text>
</comment>
<keyword evidence="6 7" id="KW-0472">Membrane</keyword>
<keyword evidence="4 7" id="KW-0812">Transmembrane</keyword>
<name>A0A9X1Q5K1_STRM4</name>
<keyword evidence="5 7" id="KW-1133">Transmembrane helix</keyword>
<feature type="transmembrane region" description="Helical" evidence="7">
    <location>
        <begin position="239"/>
        <end position="256"/>
    </location>
</feature>
<keyword evidence="2 7" id="KW-0813">Transport</keyword>
<dbReference type="SUPFAM" id="SSF161098">
    <property type="entry name" value="MetI-like"/>
    <property type="match status" value="1"/>
</dbReference>
<dbReference type="PANTHER" id="PTHR43005:SF1">
    <property type="entry name" value="SPERMIDINE_PUTRESCINE TRANSPORT SYSTEM PERMEASE PROTEIN"/>
    <property type="match status" value="1"/>
</dbReference>
<dbReference type="InterPro" id="IPR035906">
    <property type="entry name" value="MetI-like_sf"/>
</dbReference>
<evidence type="ECO:0000256" key="2">
    <source>
        <dbReference type="ARBA" id="ARBA00022448"/>
    </source>
</evidence>
<dbReference type="GO" id="GO:0055085">
    <property type="term" value="P:transmembrane transport"/>
    <property type="evidence" value="ECO:0007669"/>
    <property type="project" value="InterPro"/>
</dbReference>
<evidence type="ECO:0000256" key="5">
    <source>
        <dbReference type="ARBA" id="ARBA00022989"/>
    </source>
</evidence>
<dbReference type="Pfam" id="PF00528">
    <property type="entry name" value="BPD_transp_1"/>
    <property type="match status" value="1"/>
</dbReference>
<dbReference type="RefSeq" id="WP_234767907.1">
    <property type="nucleotide sequence ID" value="NZ_JAKEIP010000318.1"/>
</dbReference>
<evidence type="ECO:0000256" key="4">
    <source>
        <dbReference type="ARBA" id="ARBA00022692"/>
    </source>
</evidence>
<evidence type="ECO:0000256" key="7">
    <source>
        <dbReference type="RuleBase" id="RU363032"/>
    </source>
</evidence>
<gene>
    <name evidence="9" type="ORF">L0P92_39175</name>
</gene>
<evidence type="ECO:0000256" key="6">
    <source>
        <dbReference type="ARBA" id="ARBA00023136"/>
    </source>
</evidence>
<proteinExistence type="inferred from homology"/>
<dbReference type="AlphaFoldDB" id="A0A9X1Q5K1"/>